<evidence type="ECO:0000313" key="2">
    <source>
        <dbReference type="EMBL" id="MFC7203586.1"/>
    </source>
</evidence>
<evidence type="ECO:0000256" key="1">
    <source>
        <dbReference type="SAM" id="Phobius"/>
    </source>
</evidence>
<evidence type="ECO:0008006" key="4">
    <source>
        <dbReference type="Google" id="ProtNLM"/>
    </source>
</evidence>
<gene>
    <name evidence="2" type="ORF">ACFQJC_08675</name>
</gene>
<accession>A0ABD5ZEE1</accession>
<feature type="transmembrane region" description="Helical" evidence="1">
    <location>
        <begin position="21"/>
        <end position="39"/>
    </location>
</feature>
<dbReference type="InterPro" id="IPR017850">
    <property type="entry name" value="Alkaline_phosphatase_core_sf"/>
</dbReference>
<name>A0ABD5ZEE1_9EURY</name>
<reference evidence="2 3" key="1">
    <citation type="journal article" date="2019" name="Int. J. Syst. Evol. Microbiol.">
        <title>The Global Catalogue of Microorganisms (GCM) 10K type strain sequencing project: providing services to taxonomists for standard genome sequencing and annotation.</title>
        <authorList>
            <consortium name="The Broad Institute Genomics Platform"/>
            <consortium name="The Broad Institute Genome Sequencing Center for Infectious Disease"/>
            <person name="Wu L."/>
            <person name="Ma J."/>
        </authorList>
    </citation>
    <scope>NUCLEOTIDE SEQUENCE [LARGE SCALE GENOMIC DNA]</scope>
    <source>
        <strain evidence="2 3">DSM 29988</strain>
    </source>
</reference>
<keyword evidence="1" id="KW-0812">Transmembrane</keyword>
<dbReference type="Proteomes" id="UP001596481">
    <property type="component" value="Unassembled WGS sequence"/>
</dbReference>
<keyword evidence="1" id="KW-1133">Transmembrane helix</keyword>
<organism evidence="2 3">
    <name type="scientific">Haloferax namakaokahaiae</name>
    <dbReference type="NCBI Taxonomy" id="1748331"/>
    <lineage>
        <taxon>Archaea</taxon>
        <taxon>Methanobacteriati</taxon>
        <taxon>Methanobacteriota</taxon>
        <taxon>Stenosarchaea group</taxon>
        <taxon>Halobacteria</taxon>
        <taxon>Halobacteriales</taxon>
        <taxon>Haloferacaceae</taxon>
        <taxon>Haloferax</taxon>
    </lineage>
</organism>
<dbReference type="RefSeq" id="WP_390222925.1">
    <property type="nucleotide sequence ID" value="NZ_JBHTAA010000005.1"/>
</dbReference>
<dbReference type="Gene3D" id="3.40.720.10">
    <property type="entry name" value="Alkaline Phosphatase, subunit A"/>
    <property type="match status" value="1"/>
</dbReference>
<sequence length="326" mass="37857">MESNLREWSSEMRQRFDRQGWRGLLYVVFTIYLMFWYAVTSRFEPGENIYENEWDLLIVLDACRVDTLKEVASEYDFIGEVETKWSVGSQSDEWMAKTFTSKWQSEISRTRYITGNGHTKLIFGDRDFPPQNNTTPFDFSRWDIVTRDTFYELDEVWEKNHDPQYGVVLPHSVTDRAIVAGRTGGHDRMLLHYMQPHLPYIGNAIKDGRDPNEVEKHGYELLRTGDASRDIVIELYRETLRYVLDSVEVLLENTDAERVVITADHGEAFGEGAAYGHPEGFPHPIVKRVPWVETTASDSKSYKPDIEDVHTESIAVEDHLKDLGYM</sequence>
<protein>
    <recommendedName>
        <fullName evidence="4">Sulfatase</fullName>
    </recommendedName>
</protein>
<keyword evidence="1" id="KW-0472">Membrane</keyword>
<comment type="caution">
    <text evidence="2">The sequence shown here is derived from an EMBL/GenBank/DDBJ whole genome shotgun (WGS) entry which is preliminary data.</text>
</comment>
<dbReference type="EMBL" id="JBHTAA010000005">
    <property type="protein sequence ID" value="MFC7203586.1"/>
    <property type="molecule type" value="Genomic_DNA"/>
</dbReference>
<proteinExistence type="predicted"/>
<dbReference type="SUPFAM" id="SSF53649">
    <property type="entry name" value="Alkaline phosphatase-like"/>
    <property type="match status" value="1"/>
</dbReference>
<keyword evidence="3" id="KW-1185">Reference proteome</keyword>
<evidence type="ECO:0000313" key="3">
    <source>
        <dbReference type="Proteomes" id="UP001596481"/>
    </source>
</evidence>
<dbReference type="AlphaFoldDB" id="A0ABD5ZEE1"/>